<proteinExistence type="predicted"/>
<reference evidence="2" key="1">
    <citation type="submission" date="2022-11" db="EMBL/GenBank/DDBJ databases">
        <title>Minimal conservation of predation-associated metabolite biosynthetic gene clusters underscores biosynthetic potential of Myxococcota including descriptions for ten novel species: Archangium lansinium sp. nov., Myxococcus landrumus sp. nov., Nannocystis bai.</title>
        <authorList>
            <person name="Ahearne A."/>
            <person name="Stevens C."/>
            <person name="Phillips K."/>
        </authorList>
    </citation>
    <scope>NUCLEOTIDE SEQUENCE</scope>
    <source>
        <strain evidence="2">Na p29</strain>
    </source>
</reference>
<evidence type="ECO:0000256" key="1">
    <source>
        <dbReference type="SAM" id="MobiDB-lite"/>
    </source>
</evidence>
<feature type="region of interest" description="Disordered" evidence="1">
    <location>
        <begin position="164"/>
        <end position="251"/>
    </location>
</feature>
<accession>A0A9X3F1S8</accession>
<keyword evidence="3" id="KW-1185">Reference proteome</keyword>
<organism evidence="2 3">
    <name type="scientific">Nannocystis pusilla</name>
    <dbReference type="NCBI Taxonomy" id="889268"/>
    <lineage>
        <taxon>Bacteria</taxon>
        <taxon>Pseudomonadati</taxon>
        <taxon>Myxococcota</taxon>
        <taxon>Polyangia</taxon>
        <taxon>Nannocystales</taxon>
        <taxon>Nannocystaceae</taxon>
        <taxon>Nannocystis</taxon>
    </lineage>
</organism>
<feature type="compositionally biased region" description="Polar residues" evidence="1">
    <location>
        <begin position="241"/>
        <end position="251"/>
    </location>
</feature>
<dbReference type="EMBL" id="JAPNKE010000002">
    <property type="protein sequence ID" value="MCY1013770.1"/>
    <property type="molecule type" value="Genomic_DNA"/>
</dbReference>
<gene>
    <name evidence="2" type="ORF">OV079_51255</name>
</gene>
<comment type="caution">
    <text evidence="2">The sequence shown here is derived from an EMBL/GenBank/DDBJ whole genome shotgun (WGS) entry which is preliminary data.</text>
</comment>
<dbReference type="AlphaFoldDB" id="A0A9X3F1S8"/>
<sequence>MAIRDHFERLPPEPEAQIHSVADLGRTIEIYSALVGAGDLDAASTLYLDRLAHPLYDRISAFPTIVELLTPLFPDGLHRLPRLSSYRHKSALITDLANALALVGRDPEATVLRELSIRLDLTRRHPCNVVISLLNWALSLEDDGRTHAALRTFDLAHRLAVAADRKRSDVPATAPSCRSNSAGGTRPRPTSRRSTTTSSTTATASNSPATASNSPSTAARTPNRRSPPHGVPSSGPRARSTPPSCTSSPVA</sequence>
<feature type="compositionally biased region" description="Low complexity" evidence="1">
    <location>
        <begin position="185"/>
        <end position="221"/>
    </location>
</feature>
<protein>
    <submittedName>
        <fullName evidence="2">Uncharacterized protein</fullName>
    </submittedName>
</protein>
<name>A0A9X3F1S8_9BACT</name>
<evidence type="ECO:0000313" key="3">
    <source>
        <dbReference type="Proteomes" id="UP001150924"/>
    </source>
</evidence>
<dbReference type="Proteomes" id="UP001150924">
    <property type="component" value="Unassembled WGS sequence"/>
</dbReference>
<dbReference type="RefSeq" id="WP_267777891.1">
    <property type="nucleotide sequence ID" value="NZ_JAPNKE010000002.1"/>
</dbReference>
<evidence type="ECO:0000313" key="2">
    <source>
        <dbReference type="EMBL" id="MCY1013770.1"/>
    </source>
</evidence>